<accession>A0A2K3KLV8</accession>
<name>A0A2K3KLV8_TRIPR</name>
<comment type="caution">
    <text evidence="1">The sequence shown here is derived from an EMBL/GenBank/DDBJ whole genome shotgun (WGS) entry which is preliminary data.</text>
</comment>
<dbReference type="AlphaFoldDB" id="A0A2K3KLV8"/>
<protein>
    <submittedName>
        <fullName evidence="1">Uncharacterized protein</fullName>
    </submittedName>
</protein>
<evidence type="ECO:0000313" key="2">
    <source>
        <dbReference type="Proteomes" id="UP000236291"/>
    </source>
</evidence>
<reference evidence="1 2" key="1">
    <citation type="journal article" date="2014" name="Am. J. Bot.">
        <title>Genome assembly and annotation for red clover (Trifolium pratense; Fabaceae).</title>
        <authorList>
            <person name="Istvanek J."/>
            <person name="Jaros M."/>
            <person name="Krenek A."/>
            <person name="Repkova J."/>
        </authorList>
    </citation>
    <scope>NUCLEOTIDE SEQUENCE [LARGE SCALE GENOMIC DNA]</scope>
    <source>
        <strain evidence="2">cv. Tatra</strain>
        <tissue evidence="1">Young leaves</tissue>
    </source>
</reference>
<gene>
    <name evidence="1" type="ORF">L195_g055531</name>
</gene>
<sequence>MKVGGEMNNCWFSHNISNVLGKGNSISFWNEKWLGPTPLKILFPSLYNSTLRPLAMIEDMGTWNEGRWSWNLLLPAELLPVEEVAVASLFELLANVHPVKDKEDRRRWIPYSSGIFSVHSAYIFLQNQDDSMVLNDNV</sequence>
<evidence type="ECO:0000313" key="1">
    <source>
        <dbReference type="EMBL" id="PNX67256.1"/>
    </source>
</evidence>
<proteinExistence type="predicted"/>
<feature type="non-terminal residue" evidence="1">
    <location>
        <position position="138"/>
    </location>
</feature>
<reference evidence="1 2" key="2">
    <citation type="journal article" date="2017" name="Front. Plant Sci.">
        <title>Gene Classification and Mining of Molecular Markers Useful in Red Clover (Trifolium pratense) Breeding.</title>
        <authorList>
            <person name="Istvanek J."/>
            <person name="Dluhosova J."/>
            <person name="Dluhos P."/>
            <person name="Patkova L."/>
            <person name="Nedelnik J."/>
            <person name="Repkova J."/>
        </authorList>
    </citation>
    <scope>NUCLEOTIDE SEQUENCE [LARGE SCALE GENOMIC DNA]</scope>
    <source>
        <strain evidence="2">cv. Tatra</strain>
        <tissue evidence="1">Young leaves</tissue>
    </source>
</reference>
<dbReference type="Proteomes" id="UP000236291">
    <property type="component" value="Unassembled WGS sequence"/>
</dbReference>
<organism evidence="1 2">
    <name type="scientific">Trifolium pratense</name>
    <name type="common">Red clover</name>
    <dbReference type="NCBI Taxonomy" id="57577"/>
    <lineage>
        <taxon>Eukaryota</taxon>
        <taxon>Viridiplantae</taxon>
        <taxon>Streptophyta</taxon>
        <taxon>Embryophyta</taxon>
        <taxon>Tracheophyta</taxon>
        <taxon>Spermatophyta</taxon>
        <taxon>Magnoliopsida</taxon>
        <taxon>eudicotyledons</taxon>
        <taxon>Gunneridae</taxon>
        <taxon>Pentapetalae</taxon>
        <taxon>rosids</taxon>
        <taxon>fabids</taxon>
        <taxon>Fabales</taxon>
        <taxon>Fabaceae</taxon>
        <taxon>Papilionoideae</taxon>
        <taxon>50 kb inversion clade</taxon>
        <taxon>NPAAA clade</taxon>
        <taxon>Hologalegina</taxon>
        <taxon>IRL clade</taxon>
        <taxon>Trifolieae</taxon>
        <taxon>Trifolium</taxon>
    </lineage>
</organism>
<dbReference type="EMBL" id="ASHM01101500">
    <property type="protein sequence ID" value="PNX67256.1"/>
    <property type="molecule type" value="Genomic_DNA"/>
</dbReference>
<dbReference type="PANTHER" id="PTHR36617">
    <property type="entry name" value="PROTEIN, PUTATIVE-RELATED"/>
    <property type="match status" value="1"/>
</dbReference>
<dbReference type="PANTHER" id="PTHR36617:SF16">
    <property type="entry name" value="OS04G0516500 PROTEIN"/>
    <property type="match status" value="1"/>
</dbReference>